<feature type="transmembrane region" description="Helical" evidence="1">
    <location>
        <begin position="89"/>
        <end position="107"/>
    </location>
</feature>
<proteinExistence type="predicted"/>
<keyword evidence="1" id="KW-0812">Transmembrane</keyword>
<organism evidence="2 3">
    <name type="scientific">Actinoplanes octamycinicus</name>
    <dbReference type="NCBI Taxonomy" id="135948"/>
    <lineage>
        <taxon>Bacteria</taxon>
        <taxon>Bacillati</taxon>
        <taxon>Actinomycetota</taxon>
        <taxon>Actinomycetes</taxon>
        <taxon>Micromonosporales</taxon>
        <taxon>Micromonosporaceae</taxon>
        <taxon>Actinoplanes</taxon>
    </lineage>
</organism>
<dbReference type="RefSeq" id="WP_185042554.1">
    <property type="nucleotide sequence ID" value="NZ_BAABFG010000005.1"/>
</dbReference>
<name>A0A7W7H1U4_9ACTN</name>
<evidence type="ECO:0008006" key="4">
    <source>
        <dbReference type="Google" id="ProtNLM"/>
    </source>
</evidence>
<dbReference type="Pfam" id="PF19545">
    <property type="entry name" value="DUF6069"/>
    <property type="match status" value="1"/>
</dbReference>
<feature type="transmembrane region" description="Helical" evidence="1">
    <location>
        <begin position="16"/>
        <end position="35"/>
    </location>
</feature>
<gene>
    <name evidence="2" type="ORF">BJY16_005606</name>
</gene>
<dbReference type="InterPro" id="IPR045713">
    <property type="entry name" value="DUF6069"/>
</dbReference>
<evidence type="ECO:0000313" key="3">
    <source>
        <dbReference type="Proteomes" id="UP000546162"/>
    </source>
</evidence>
<keyword evidence="3" id="KW-1185">Reference proteome</keyword>
<sequence length="137" mass="14140">MTNQMQTTAFGTTGRTARLITIGAATTAVLVQWTSNELWADTPLTVVRGGATQHLGAGAVTVTALVAGLAAWGLLAVLERTTRRPVRAFRIIATVGLLLSLAGPLGSGADPQSTTTLLAMHTTVAAALILGLPRRHC</sequence>
<accession>A0A7W7H1U4</accession>
<dbReference type="AlphaFoldDB" id="A0A7W7H1U4"/>
<comment type="caution">
    <text evidence="2">The sequence shown here is derived from an EMBL/GenBank/DDBJ whole genome shotgun (WGS) entry which is preliminary data.</text>
</comment>
<keyword evidence="1" id="KW-1133">Transmembrane helix</keyword>
<dbReference type="Proteomes" id="UP000546162">
    <property type="component" value="Unassembled WGS sequence"/>
</dbReference>
<protein>
    <recommendedName>
        <fullName evidence="4">DUF998 domain-containing protein</fullName>
    </recommendedName>
</protein>
<feature type="transmembrane region" description="Helical" evidence="1">
    <location>
        <begin position="55"/>
        <end position="77"/>
    </location>
</feature>
<reference evidence="2 3" key="1">
    <citation type="submission" date="2020-08" db="EMBL/GenBank/DDBJ databases">
        <title>Sequencing the genomes of 1000 actinobacteria strains.</title>
        <authorList>
            <person name="Klenk H.-P."/>
        </authorList>
    </citation>
    <scope>NUCLEOTIDE SEQUENCE [LARGE SCALE GENOMIC DNA]</scope>
    <source>
        <strain evidence="2 3">DSM 45809</strain>
    </source>
</reference>
<feature type="transmembrane region" description="Helical" evidence="1">
    <location>
        <begin position="113"/>
        <end position="132"/>
    </location>
</feature>
<evidence type="ECO:0000313" key="2">
    <source>
        <dbReference type="EMBL" id="MBB4742147.1"/>
    </source>
</evidence>
<dbReference type="EMBL" id="JACHNB010000001">
    <property type="protein sequence ID" value="MBB4742147.1"/>
    <property type="molecule type" value="Genomic_DNA"/>
</dbReference>
<keyword evidence="1" id="KW-0472">Membrane</keyword>
<evidence type="ECO:0000256" key="1">
    <source>
        <dbReference type="SAM" id="Phobius"/>
    </source>
</evidence>